<dbReference type="Pfam" id="PF20404">
    <property type="entry name" value="DUF6694"/>
    <property type="match status" value="1"/>
</dbReference>
<name>A0A1R4I3I1_9GAMM</name>
<proteinExistence type="predicted"/>
<dbReference type="Proteomes" id="UP000196331">
    <property type="component" value="Unassembled WGS sequence"/>
</dbReference>
<evidence type="ECO:0000313" key="1">
    <source>
        <dbReference type="EMBL" id="SJN13913.1"/>
    </source>
</evidence>
<protein>
    <submittedName>
        <fullName evidence="1">Possible lipoprotein</fullName>
    </submittedName>
</protein>
<comment type="caution">
    <text evidence="1">The sequence shown here is derived from an EMBL/GenBank/DDBJ whole genome shotgun (WGS) entry which is preliminary data.</text>
</comment>
<dbReference type="AlphaFoldDB" id="A0A1R4I3I1"/>
<accession>A0A1R4I3I1</accession>
<dbReference type="OrthoDB" id="5540991at2"/>
<evidence type="ECO:0000313" key="2">
    <source>
        <dbReference type="Proteomes" id="UP000196331"/>
    </source>
</evidence>
<gene>
    <name evidence="1" type="ORF">CZ787_12510</name>
</gene>
<organism evidence="1 2">
    <name type="scientific">Halomonas citrativorans</name>
    <dbReference type="NCBI Taxonomy" id="2742612"/>
    <lineage>
        <taxon>Bacteria</taxon>
        <taxon>Pseudomonadati</taxon>
        <taxon>Pseudomonadota</taxon>
        <taxon>Gammaproteobacteria</taxon>
        <taxon>Oceanospirillales</taxon>
        <taxon>Halomonadaceae</taxon>
        <taxon>Halomonas</taxon>
    </lineage>
</organism>
<sequence length="248" mass="27689">MPAAVVSIENVREAMPAYKRDEFDKALAIMAMPNFGSMALLSTKRMNAAEIAESANVRMHGLTGDQVIKRADDILRERRARERQQALSTLARLTEKQARAATDREQRERFSIDSARYYISQSPYGTPEPALDIEVTNHTEQAVSQVFLRGVVTSADRSAPWVDETFYYVIAGGLEAGETAMWRLAPNRFSAWGNTQIPSEVTLTVTVEGLDDAEGNPLWDSPELSKSEVERLEHLIHEYQGIALSTTQ</sequence>
<dbReference type="EMBL" id="FUKM01000048">
    <property type="protein sequence ID" value="SJN13913.1"/>
    <property type="molecule type" value="Genomic_DNA"/>
</dbReference>
<reference evidence="1 2" key="1">
    <citation type="submission" date="2017-02" db="EMBL/GenBank/DDBJ databases">
        <authorList>
            <person name="Dridi B."/>
        </authorList>
    </citation>
    <scope>NUCLEOTIDE SEQUENCE [LARGE SCALE GENOMIC DNA]</scope>
    <source>
        <strain evidence="1 2">JB380</strain>
    </source>
</reference>
<keyword evidence="1" id="KW-0449">Lipoprotein</keyword>
<dbReference type="InterPro" id="IPR046516">
    <property type="entry name" value="DUF6694"/>
</dbReference>